<dbReference type="RefSeq" id="WP_100201211.1">
    <property type="nucleotide sequence ID" value="NZ_PGGW01000019.1"/>
</dbReference>
<gene>
    <name evidence="2" type="ORF">CUT44_06565</name>
</gene>
<feature type="transmembrane region" description="Helical" evidence="1">
    <location>
        <begin position="52"/>
        <end position="70"/>
    </location>
</feature>
<keyword evidence="1" id="KW-0472">Membrane</keyword>
<keyword evidence="3" id="KW-1185">Reference proteome</keyword>
<evidence type="ECO:0000313" key="3">
    <source>
        <dbReference type="Proteomes" id="UP000230407"/>
    </source>
</evidence>
<sequence length="71" mass="7327">MDIHWAALGQVFVVSLVMTIGLVAVFTLGIVGNRANQRAEGGTALLARTGAWASYALCAAAVAYGIYIIAS</sequence>
<accession>A0A2M8M2E4</accession>
<keyword evidence="1" id="KW-1133">Transmembrane helix</keyword>
<dbReference type="EMBL" id="PGGW01000019">
    <property type="protein sequence ID" value="PJE98373.1"/>
    <property type="molecule type" value="Genomic_DNA"/>
</dbReference>
<protein>
    <submittedName>
        <fullName evidence="2">Uncharacterized protein</fullName>
    </submittedName>
</protein>
<evidence type="ECO:0000313" key="2">
    <source>
        <dbReference type="EMBL" id="PJE98373.1"/>
    </source>
</evidence>
<dbReference type="Proteomes" id="UP000230407">
    <property type="component" value="Unassembled WGS sequence"/>
</dbReference>
<proteinExistence type="predicted"/>
<reference evidence="2 3" key="1">
    <citation type="submission" date="2017-11" db="EMBL/GenBank/DDBJ databases">
        <title>Streptomyces carmine sp. nov., a novel actinomycete isolated from Sophora alopecuroides in Xinjiang, China.</title>
        <authorList>
            <person name="Wang Y."/>
            <person name="Luo X."/>
            <person name="Wan C."/>
            <person name="Zhang L."/>
        </authorList>
    </citation>
    <scope>NUCLEOTIDE SEQUENCE [LARGE SCALE GENOMIC DNA]</scope>
    <source>
        <strain evidence="2 3">TRM SA0054</strain>
    </source>
</reference>
<comment type="caution">
    <text evidence="2">The sequence shown here is derived from an EMBL/GenBank/DDBJ whole genome shotgun (WGS) entry which is preliminary data.</text>
</comment>
<name>A0A2M8M2E4_9ACTN</name>
<organism evidence="2 3">
    <name type="scientific">Streptomyces carminius</name>
    <dbReference type="NCBI Taxonomy" id="2665496"/>
    <lineage>
        <taxon>Bacteria</taxon>
        <taxon>Bacillati</taxon>
        <taxon>Actinomycetota</taxon>
        <taxon>Actinomycetes</taxon>
        <taxon>Kitasatosporales</taxon>
        <taxon>Streptomycetaceae</taxon>
        <taxon>Streptomyces</taxon>
    </lineage>
</organism>
<evidence type="ECO:0000256" key="1">
    <source>
        <dbReference type="SAM" id="Phobius"/>
    </source>
</evidence>
<keyword evidence="1" id="KW-0812">Transmembrane</keyword>
<dbReference type="AlphaFoldDB" id="A0A2M8M2E4"/>
<feature type="transmembrane region" description="Helical" evidence="1">
    <location>
        <begin position="6"/>
        <end position="31"/>
    </location>
</feature>